<feature type="non-terminal residue" evidence="1">
    <location>
        <position position="243"/>
    </location>
</feature>
<reference evidence="1" key="1">
    <citation type="journal article" date="2014" name="Front. Microbiol.">
        <title>High frequency of phylogenetically diverse reductive dehalogenase-homologous genes in deep subseafloor sedimentary metagenomes.</title>
        <authorList>
            <person name="Kawai M."/>
            <person name="Futagami T."/>
            <person name="Toyoda A."/>
            <person name="Takaki Y."/>
            <person name="Nishi S."/>
            <person name="Hori S."/>
            <person name="Arai W."/>
            <person name="Tsubouchi T."/>
            <person name="Morono Y."/>
            <person name="Uchiyama I."/>
            <person name="Ito T."/>
            <person name="Fujiyama A."/>
            <person name="Inagaki F."/>
            <person name="Takami H."/>
        </authorList>
    </citation>
    <scope>NUCLEOTIDE SEQUENCE</scope>
    <source>
        <strain evidence="1">Expedition CK06-06</strain>
    </source>
</reference>
<comment type="caution">
    <text evidence="1">The sequence shown here is derived from an EMBL/GenBank/DDBJ whole genome shotgun (WGS) entry which is preliminary data.</text>
</comment>
<protein>
    <submittedName>
        <fullName evidence="1">Uncharacterized protein</fullName>
    </submittedName>
</protein>
<evidence type="ECO:0000313" key="1">
    <source>
        <dbReference type="EMBL" id="GAG75063.1"/>
    </source>
</evidence>
<dbReference type="EMBL" id="BART01017107">
    <property type="protein sequence ID" value="GAG75063.1"/>
    <property type="molecule type" value="Genomic_DNA"/>
</dbReference>
<name>X1ARZ2_9ZZZZ</name>
<organism evidence="1">
    <name type="scientific">marine sediment metagenome</name>
    <dbReference type="NCBI Taxonomy" id="412755"/>
    <lineage>
        <taxon>unclassified sequences</taxon>
        <taxon>metagenomes</taxon>
        <taxon>ecological metagenomes</taxon>
    </lineage>
</organism>
<accession>X1ARZ2</accession>
<gene>
    <name evidence="1" type="ORF">S01H4_32669</name>
</gene>
<proteinExistence type="predicted"/>
<dbReference type="AlphaFoldDB" id="X1ARZ2"/>
<sequence>MTMIVKHYKRSVTNPTRMINPLDVITENCTRLDTVLRYMNQLRPKRVTDYVRALEKRLSNEIGSFKIDYTNLDLDDKLINLEFLSRYCDLKNLIVLFSLNTMNLPIDYIPELKETEVGLLDWLKATNVFRYHRVKAIVDIMDREEGIQLWKDLVYRATEDAIRTSDEEIHPPIKEITEGWMREGENGQSNFELTVVSYDDHKVALRFDRCPVFDSVKHLEDREIAYLSYCWTGESEAELNKKL</sequence>